<proteinExistence type="predicted"/>
<keyword evidence="5" id="KW-1133">Transmembrane helix</keyword>
<feature type="domain" description="EGF-like" evidence="6">
    <location>
        <begin position="235"/>
        <end position="265"/>
    </location>
</feature>
<dbReference type="PROSITE" id="PS51041">
    <property type="entry name" value="EMI"/>
    <property type="match status" value="1"/>
</dbReference>
<feature type="transmembrane region" description="Helical" evidence="5">
    <location>
        <begin position="539"/>
        <end position="565"/>
    </location>
</feature>
<dbReference type="InterPro" id="IPR011489">
    <property type="entry name" value="EMI_domain"/>
</dbReference>
<feature type="domain" description="EGF-like" evidence="6">
    <location>
        <begin position="464"/>
        <end position="494"/>
    </location>
</feature>
<dbReference type="AlphaFoldDB" id="A0A7R8XFQ7"/>
<accession>A0A7R8XFQ7</accession>
<evidence type="ECO:0000256" key="3">
    <source>
        <dbReference type="ARBA" id="ARBA00023157"/>
    </source>
</evidence>
<dbReference type="InterPro" id="IPR042635">
    <property type="entry name" value="MEGF10/SREC1/2-like"/>
</dbReference>
<dbReference type="PROSITE" id="PS50026">
    <property type="entry name" value="EGF_3"/>
    <property type="match status" value="2"/>
</dbReference>
<protein>
    <submittedName>
        <fullName evidence="8">Uncharacterized protein</fullName>
    </submittedName>
</protein>
<dbReference type="PANTHER" id="PTHR24043">
    <property type="entry name" value="SCAVENGER RECEPTOR CLASS F"/>
    <property type="match status" value="1"/>
</dbReference>
<gene>
    <name evidence="8" type="ORF">DSTB1V02_LOCUS8775</name>
</gene>
<evidence type="ECO:0000259" key="7">
    <source>
        <dbReference type="PROSITE" id="PS51041"/>
    </source>
</evidence>
<dbReference type="EMBL" id="CAJPEV010002086">
    <property type="protein sequence ID" value="CAG0895591.1"/>
    <property type="molecule type" value="Genomic_DNA"/>
</dbReference>
<dbReference type="EMBL" id="LR901603">
    <property type="protein sequence ID" value="CAD7248972.1"/>
    <property type="molecule type" value="Genomic_DNA"/>
</dbReference>
<keyword evidence="9" id="KW-1185">Reference proteome</keyword>
<dbReference type="Proteomes" id="UP000677054">
    <property type="component" value="Unassembled WGS sequence"/>
</dbReference>
<feature type="disulfide bond" evidence="4">
    <location>
        <begin position="484"/>
        <end position="493"/>
    </location>
</feature>
<dbReference type="InterPro" id="IPR009030">
    <property type="entry name" value="Growth_fac_rcpt_cys_sf"/>
</dbReference>
<reference evidence="8" key="1">
    <citation type="submission" date="2020-11" db="EMBL/GenBank/DDBJ databases">
        <authorList>
            <person name="Tran Van P."/>
        </authorList>
    </citation>
    <scope>NUCLEOTIDE SEQUENCE</scope>
</reference>
<keyword evidence="5" id="KW-0472">Membrane</keyword>
<name>A0A7R8XFQ7_9CRUS</name>
<dbReference type="PROSITE" id="PS01186">
    <property type="entry name" value="EGF_2"/>
    <property type="match status" value="1"/>
</dbReference>
<feature type="disulfide bond" evidence="4">
    <location>
        <begin position="255"/>
        <end position="264"/>
    </location>
</feature>
<keyword evidence="3 4" id="KW-1015">Disulfide bond</keyword>
<dbReference type="InterPro" id="IPR002049">
    <property type="entry name" value="LE_dom"/>
</dbReference>
<dbReference type="InterPro" id="IPR000742">
    <property type="entry name" value="EGF"/>
</dbReference>
<evidence type="ECO:0000313" key="8">
    <source>
        <dbReference type="EMBL" id="CAD7248972.1"/>
    </source>
</evidence>
<dbReference type="SMART" id="SM00181">
    <property type="entry name" value="EGF"/>
    <property type="match status" value="4"/>
</dbReference>
<keyword evidence="2" id="KW-0732">Signal</keyword>
<dbReference type="PANTHER" id="PTHR24043:SF8">
    <property type="entry name" value="EGF-LIKE DOMAIN-CONTAINING PROTEIN"/>
    <property type="match status" value="1"/>
</dbReference>
<evidence type="ECO:0000259" key="6">
    <source>
        <dbReference type="PROSITE" id="PS50026"/>
    </source>
</evidence>
<evidence type="ECO:0000256" key="4">
    <source>
        <dbReference type="PROSITE-ProRule" id="PRU00076"/>
    </source>
</evidence>
<dbReference type="SMART" id="SM00180">
    <property type="entry name" value="EGF_Lam"/>
    <property type="match status" value="3"/>
</dbReference>
<dbReference type="GO" id="GO:0005044">
    <property type="term" value="F:scavenger receptor activity"/>
    <property type="evidence" value="ECO:0007669"/>
    <property type="project" value="InterPro"/>
</dbReference>
<evidence type="ECO:0000313" key="9">
    <source>
        <dbReference type="Proteomes" id="UP000677054"/>
    </source>
</evidence>
<evidence type="ECO:0000256" key="1">
    <source>
        <dbReference type="ARBA" id="ARBA00022536"/>
    </source>
</evidence>
<dbReference type="OrthoDB" id="18487at2759"/>
<keyword evidence="1 4" id="KW-0245">EGF-like domain</keyword>
<dbReference type="Gene3D" id="2.10.25.10">
    <property type="entry name" value="Laminin"/>
    <property type="match status" value="2"/>
</dbReference>
<dbReference type="PRINTS" id="PR00011">
    <property type="entry name" value="EGFLAMININ"/>
</dbReference>
<evidence type="ECO:0000256" key="2">
    <source>
        <dbReference type="ARBA" id="ARBA00022729"/>
    </source>
</evidence>
<feature type="domain" description="EMI" evidence="7">
    <location>
        <begin position="127"/>
        <end position="196"/>
    </location>
</feature>
<dbReference type="PROSITE" id="PS00022">
    <property type="entry name" value="EGF_1"/>
    <property type="match status" value="3"/>
</dbReference>
<keyword evidence="5" id="KW-0812">Transmembrane</keyword>
<sequence>MRKRSGEKCNEHCKCGKNAACDPGAEKRVCENGWTGANCDEPRPPGSYGRNCEQRCPASQHGDFATKCDKVRHKCYKSATKVLQKCYKSATKVLQKCYKVKAMKAHHPVKYLVCFSVLIHHTTTLTGPNVCSKPEWHSKTVTVSYLQPYQYQVVENGRVVFKTAQKVAQRTEKKKEVVQVRICCEGYIATQGECKPRCADPCQHGYCMEPDNCRCQPGWMCQIRCPPDRYGQSCLGECRCENEGTCSHVDGTCTCEDGWTGPLCNERACPDRHFGPNCSMTCECEPSGTEECAKCQSRCTQGRFGEECNEQCKCENNFTCDPETEKCICESGWTGANCDEPCPPGSYGRNCEQRCPACQNDIELDFGSSAHGCVTRISPRRKRKGERVTTYTEDARVDLAARVKAVRRFAHQVDMACFAREDATAVTVATVIRSQVGECICQAGWIGEECESPCPRDTFGLRCLQNCSCLNGGRCKATDGECECRPGWMGPRCLEACPEGYFGVRCEKPCHPVDGCTGKSENKGRESEIRRSDPESKGFGVLSIIGIVGISVTTLIIVLVAGLIFSIRKGFRPVKNGPRKVRPCVSPSGFRRNLPPPPKNGNRFGVDYVRSKWSVEEPTVGARGSKRQNESRRCRRFDVLPVGDRNVLPVGDRDVLPVGDGDV</sequence>
<organism evidence="8">
    <name type="scientific">Darwinula stevensoni</name>
    <dbReference type="NCBI Taxonomy" id="69355"/>
    <lineage>
        <taxon>Eukaryota</taxon>
        <taxon>Metazoa</taxon>
        <taxon>Ecdysozoa</taxon>
        <taxon>Arthropoda</taxon>
        <taxon>Crustacea</taxon>
        <taxon>Oligostraca</taxon>
        <taxon>Ostracoda</taxon>
        <taxon>Podocopa</taxon>
        <taxon>Podocopida</taxon>
        <taxon>Darwinulocopina</taxon>
        <taxon>Darwinuloidea</taxon>
        <taxon>Darwinulidae</taxon>
        <taxon>Darwinula</taxon>
    </lineage>
</organism>
<evidence type="ECO:0000256" key="5">
    <source>
        <dbReference type="SAM" id="Phobius"/>
    </source>
</evidence>
<dbReference type="SUPFAM" id="SSF57184">
    <property type="entry name" value="Growth factor receptor domain"/>
    <property type="match status" value="1"/>
</dbReference>
<dbReference type="Gene3D" id="2.170.300.10">
    <property type="entry name" value="Tie2 ligand-binding domain superfamily"/>
    <property type="match status" value="3"/>
</dbReference>
<comment type="caution">
    <text evidence="4">Lacks conserved residue(s) required for the propagation of feature annotation.</text>
</comment>